<dbReference type="InterPro" id="IPR027443">
    <property type="entry name" value="IPNS-like_sf"/>
</dbReference>
<dbReference type="SUPFAM" id="SSF51197">
    <property type="entry name" value="Clavaminate synthase-like"/>
    <property type="match status" value="1"/>
</dbReference>
<protein>
    <submittedName>
        <fullName evidence="6">Aspartyl/asparaginyl beta-hydroxylase-like</fullName>
    </submittedName>
</protein>
<evidence type="ECO:0000256" key="2">
    <source>
        <dbReference type="ARBA" id="ARBA00022964"/>
    </source>
</evidence>
<dbReference type="GO" id="GO:0051213">
    <property type="term" value="F:dioxygenase activity"/>
    <property type="evidence" value="ECO:0007669"/>
    <property type="project" value="UniProtKB-KW"/>
</dbReference>
<name>A0A6F9D7I8_9ASCI</name>
<dbReference type="InterPro" id="IPR007803">
    <property type="entry name" value="Asp/Arg/Pro-Hydrxlase"/>
</dbReference>
<keyword evidence="4" id="KW-1133">Transmembrane helix</keyword>
<feature type="domain" description="Aspartyl/asparaginy/proline hydroxylase" evidence="5">
    <location>
        <begin position="126"/>
        <end position="281"/>
    </location>
</feature>
<dbReference type="EMBL" id="LR783118">
    <property type="protein sequence ID" value="CAB3223767.1"/>
    <property type="molecule type" value="mRNA"/>
</dbReference>
<evidence type="ECO:0000256" key="3">
    <source>
        <dbReference type="ARBA" id="ARBA00023002"/>
    </source>
</evidence>
<dbReference type="Gene3D" id="2.60.120.330">
    <property type="entry name" value="B-lactam Antibiotic, Isopenicillin N Synthase, Chain"/>
    <property type="match status" value="1"/>
</dbReference>
<organism evidence="6">
    <name type="scientific">Phallusia mammillata</name>
    <dbReference type="NCBI Taxonomy" id="59560"/>
    <lineage>
        <taxon>Eukaryota</taxon>
        <taxon>Metazoa</taxon>
        <taxon>Chordata</taxon>
        <taxon>Tunicata</taxon>
        <taxon>Ascidiacea</taxon>
        <taxon>Phlebobranchia</taxon>
        <taxon>Ascidiidae</taxon>
        <taxon>Phallusia</taxon>
    </lineage>
</organism>
<dbReference type="AlphaFoldDB" id="A0A6F9D7I8"/>
<sequence>MSYADIDRFSFETVTRLIGLVIITVIFLDHVIKKAKDRPVTRSHDNFCSSPNCLRCNFVINLTQLKVKAGRQFLKNPRELERLGHWISDDVYEDEERKPTKFYLPELLSFPVIERGFHEKDVDFLETNWETIAREFEEISSTANFNQTNWTINSTPTGQWSVFYLINQGSEVMQNCKLCPETMTIVKSLDDLLYECSFGNVCFTVLEPGTSISAHYGPCNVRSRCHLGLQIPEGFELLVGSKTTTWSEGNCVLFDDSYFHSVECWRKTSGTRVVLMVDLWHFGLNPHERSAIQEIFPAVPTSENFQSKHE</sequence>
<dbReference type="PANTHER" id="PTHR46332:SF5">
    <property type="entry name" value="ASPARTATE BETA-HYDROXYLASE DOMAIN CONTAINING 2"/>
    <property type="match status" value="1"/>
</dbReference>
<dbReference type="InterPro" id="IPR051821">
    <property type="entry name" value="Asp/Asn_beta-hydroxylase"/>
</dbReference>
<evidence type="ECO:0000256" key="1">
    <source>
        <dbReference type="ARBA" id="ARBA00007730"/>
    </source>
</evidence>
<keyword evidence="2" id="KW-0223">Dioxygenase</keyword>
<reference evidence="6" key="1">
    <citation type="submission" date="2020-04" db="EMBL/GenBank/DDBJ databases">
        <authorList>
            <person name="Neveu A P."/>
        </authorList>
    </citation>
    <scope>NUCLEOTIDE SEQUENCE</scope>
    <source>
        <tissue evidence="6">Whole embryo</tissue>
    </source>
</reference>
<gene>
    <name evidence="6" type="primary">Asph-001</name>
</gene>
<keyword evidence="4" id="KW-0812">Transmembrane</keyword>
<evidence type="ECO:0000259" key="5">
    <source>
        <dbReference type="Pfam" id="PF05118"/>
    </source>
</evidence>
<dbReference type="GO" id="GO:0016020">
    <property type="term" value="C:membrane"/>
    <property type="evidence" value="ECO:0007669"/>
    <property type="project" value="TreeGrafter"/>
</dbReference>
<dbReference type="Pfam" id="PF05118">
    <property type="entry name" value="Asp_Arg_Hydrox"/>
    <property type="match status" value="1"/>
</dbReference>
<keyword evidence="4" id="KW-0472">Membrane</keyword>
<accession>A0A6F9D7I8</accession>
<evidence type="ECO:0000256" key="4">
    <source>
        <dbReference type="SAM" id="Phobius"/>
    </source>
</evidence>
<dbReference type="PANTHER" id="PTHR46332">
    <property type="entry name" value="ASPARTATE BETA-HYDROXYLASE DOMAIN-CONTAINING PROTEIN 2"/>
    <property type="match status" value="1"/>
</dbReference>
<feature type="transmembrane region" description="Helical" evidence="4">
    <location>
        <begin position="14"/>
        <end position="32"/>
    </location>
</feature>
<comment type="similarity">
    <text evidence="1">Belongs to the aspartyl/asparaginyl beta-hydroxylase family.</text>
</comment>
<evidence type="ECO:0000313" key="6">
    <source>
        <dbReference type="EMBL" id="CAB3223767.1"/>
    </source>
</evidence>
<keyword evidence="3" id="KW-0560">Oxidoreductase</keyword>
<proteinExistence type="evidence at transcript level"/>